<dbReference type="Proteomes" id="UP001302316">
    <property type="component" value="Unassembled WGS sequence"/>
</dbReference>
<feature type="signal peptide" evidence="1">
    <location>
        <begin position="1"/>
        <end position="21"/>
    </location>
</feature>
<comment type="caution">
    <text evidence="2">The sequence shown here is derived from an EMBL/GenBank/DDBJ whole genome shotgun (WGS) entry which is preliminary data.</text>
</comment>
<feature type="chain" id="PRO_5043017628" description="Outer membrane protein beta-barrel domain-containing protein" evidence="1">
    <location>
        <begin position="22"/>
        <end position="189"/>
    </location>
</feature>
<reference evidence="2 3" key="1">
    <citation type="submission" date="2023-12" db="EMBL/GenBank/DDBJ databases">
        <title>Whole-genome sequencing of halo(alkali)philic microorganisms from hypersaline lakes.</title>
        <authorList>
            <person name="Sorokin D.Y."/>
            <person name="Merkel A.Y."/>
            <person name="Messina E."/>
            <person name="Yakimov M."/>
        </authorList>
    </citation>
    <scope>NUCLEOTIDE SEQUENCE [LARGE SCALE GENOMIC DNA]</scope>
    <source>
        <strain evidence="2 3">AB-CW1</strain>
    </source>
</reference>
<keyword evidence="1" id="KW-0732">Signal</keyword>
<accession>A0AAP6MKP3</accession>
<gene>
    <name evidence="2" type="ORF">VCB98_09575</name>
</gene>
<keyword evidence="3" id="KW-1185">Reference proteome</keyword>
<dbReference type="EMBL" id="JAYGII010000020">
    <property type="protein sequence ID" value="MEA5446068.1"/>
    <property type="molecule type" value="Genomic_DNA"/>
</dbReference>
<sequence>MRGQMTGMLLGLLLCASSAQAQWSIHGGIADYDDFGSGARAGVGWAWSEWSTARLEIDAGDDIRRYELSADFELIEHHRNRLIAGVGYEFWELDFDTTDPFTLNPVSFTLEDDFPTVFLRIEHEFSDRLLATAQFKRLDFDRIDADDNMTAVGLEWRLEGSLSFSGGVSHYQGLEDDQNFISLGVRWAF</sequence>
<name>A0AAP6MKP3_9GAMM</name>
<dbReference type="SUPFAM" id="SSF56935">
    <property type="entry name" value="Porins"/>
    <property type="match status" value="1"/>
</dbReference>
<evidence type="ECO:0000313" key="3">
    <source>
        <dbReference type="Proteomes" id="UP001302316"/>
    </source>
</evidence>
<evidence type="ECO:0008006" key="4">
    <source>
        <dbReference type="Google" id="ProtNLM"/>
    </source>
</evidence>
<dbReference type="AlphaFoldDB" id="A0AAP6MKP3"/>
<evidence type="ECO:0000256" key="1">
    <source>
        <dbReference type="SAM" id="SignalP"/>
    </source>
</evidence>
<evidence type="ECO:0000313" key="2">
    <source>
        <dbReference type="EMBL" id="MEA5446068.1"/>
    </source>
</evidence>
<proteinExistence type="predicted"/>
<protein>
    <recommendedName>
        <fullName evidence="4">Outer membrane protein beta-barrel domain-containing protein</fullName>
    </recommendedName>
</protein>
<organism evidence="2 3">
    <name type="scientific">Natronospira elongata</name>
    <dbReference type="NCBI Taxonomy" id="3110268"/>
    <lineage>
        <taxon>Bacteria</taxon>
        <taxon>Pseudomonadati</taxon>
        <taxon>Pseudomonadota</taxon>
        <taxon>Gammaproteobacteria</taxon>
        <taxon>Natronospirales</taxon>
        <taxon>Natronospiraceae</taxon>
        <taxon>Natronospira</taxon>
    </lineage>
</organism>
<dbReference type="RefSeq" id="WP_346052033.1">
    <property type="nucleotide sequence ID" value="NZ_JAYGII010000020.1"/>
</dbReference>